<feature type="transmembrane region" description="Helical" evidence="2">
    <location>
        <begin position="15"/>
        <end position="35"/>
    </location>
</feature>
<evidence type="ECO:0000313" key="4">
    <source>
        <dbReference type="EMBL" id="AYV75677.1"/>
    </source>
</evidence>
<dbReference type="SUPFAM" id="SSF52540">
    <property type="entry name" value="P-loop containing nucleoside triphosphate hydrolases"/>
    <property type="match status" value="1"/>
</dbReference>
<keyword evidence="2" id="KW-0472">Membrane</keyword>
<evidence type="ECO:0000259" key="3">
    <source>
        <dbReference type="SMART" id="SM00382"/>
    </source>
</evidence>
<dbReference type="Pfam" id="PF00004">
    <property type="entry name" value="AAA"/>
    <property type="match status" value="1"/>
</dbReference>
<dbReference type="InterPro" id="IPR027417">
    <property type="entry name" value="P-loop_NTPase"/>
</dbReference>
<sequence length="484" mass="56442">MDQLGFVLQNTLIQYYKSGNIVIDLIISTIIVVFVQKIMHRVMNGTFEINLNFLNIFRKKVKSEYIIEGKVRQTAESFGIFDTPYIPKEFKAIMYIASKSDCDIKSVKQYDRKNNSSAKHFSYVINDSCNIQLDKDVWMRQENKSEKSSDIKIEIDTYIIKIFSYTLSMNELHNKIYVWLTDYETYLSEQKDNNLYYYTYLGSTGTLPHCELIYDKTVFNTNKSFDNIFFDKKDSLLTRLDTFTNHPDKYIRLGTPYTLGFLFYGEPGCGKTSTIKAIAKYTNRHIISVPLSRVTTCTELSKIFMDLHLIDRTVPINKRIFVFEDIDCMSHIVSDRDINNLNPNNINNLDENKNNVIVCLSDTSKIDQNKQEQKKDKLTLSFILNLIDGILEQPGRIIIFTTNKPEILDKALVRPGRVDMKINFTKCSTKCCIDIIKFFFEMDEHNITNKLIEYNLDNKYTPADIFEMCYNENSLDTVIDKIIK</sequence>
<dbReference type="GO" id="GO:0016887">
    <property type="term" value="F:ATP hydrolysis activity"/>
    <property type="evidence" value="ECO:0007669"/>
    <property type="project" value="InterPro"/>
</dbReference>
<protein>
    <submittedName>
        <fullName evidence="4">Putative AAA+ family ATPase</fullName>
    </submittedName>
</protein>
<reference evidence="4" key="1">
    <citation type="submission" date="2018-10" db="EMBL/GenBank/DDBJ databases">
        <title>Hidden diversity of soil giant viruses.</title>
        <authorList>
            <person name="Schulz F."/>
            <person name="Alteio L."/>
            <person name="Goudeau D."/>
            <person name="Ryan E.M."/>
            <person name="Malmstrom R.R."/>
            <person name="Blanchard J."/>
            <person name="Woyke T."/>
        </authorList>
    </citation>
    <scope>NUCLEOTIDE SEQUENCE</scope>
    <source>
        <strain evidence="4">TEV1</strain>
    </source>
</reference>
<evidence type="ECO:0000256" key="1">
    <source>
        <dbReference type="ARBA" id="ARBA00007448"/>
    </source>
</evidence>
<dbReference type="EMBL" id="MK071980">
    <property type="protein sequence ID" value="AYV75677.1"/>
    <property type="molecule type" value="Genomic_DNA"/>
</dbReference>
<dbReference type="InterPro" id="IPR003960">
    <property type="entry name" value="ATPase_AAA_CS"/>
</dbReference>
<comment type="similarity">
    <text evidence="1">Belongs to the AAA ATPase family. BCS1 subfamily.</text>
</comment>
<dbReference type="InterPro" id="IPR003593">
    <property type="entry name" value="AAA+_ATPase"/>
</dbReference>
<name>A0A3G4ZLG5_9VIRU</name>
<organism evidence="4">
    <name type="scientific">Terrestrivirus sp</name>
    <dbReference type="NCBI Taxonomy" id="2487775"/>
    <lineage>
        <taxon>Viruses</taxon>
        <taxon>Varidnaviria</taxon>
        <taxon>Bamfordvirae</taxon>
        <taxon>Nucleocytoviricota</taxon>
        <taxon>Megaviricetes</taxon>
        <taxon>Imitervirales</taxon>
        <taxon>Mimiviridae</taxon>
        <taxon>Klosneuvirinae</taxon>
    </lineage>
</organism>
<feature type="domain" description="AAA+ ATPase" evidence="3">
    <location>
        <begin position="257"/>
        <end position="428"/>
    </location>
</feature>
<dbReference type="Gene3D" id="3.40.50.300">
    <property type="entry name" value="P-loop containing nucleotide triphosphate hydrolases"/>
    <property type="match status" value="1"/>
</dbReference>
<accession>A0A3G4ZLG5</accession>
<dbReference type="SMART" id="SM00382">
    <property type="entry name" value="AAA"/>
    <property type="match status" value="1"/>
</dbReference>
<dbReference type="PROSITE" id="PS00674">
    <property type="entry name" value="AAA"/>
    <property type="match status" value="1"/>
</dbReference>
<evidence type="ECO:0000256" key="2">
    <source>
        <dbReference type="SAM" id="Phobius"/>
    </source>
</evidence>
<gene>
    <name evidence="4" type="ORF">Terrestrivirus2_185</name>
</gene>
<keyword evidence="2" id="KW-0812">Transmembrane</keyword>
<keyword evidence="2" id="KW-1133">Transmembrane helix</keyword>
<dbReference type="InterPro" id="IPR003959">
    <property type="entry name" value="ATPase_AAA_core"/>
</dbReference>
<dbReference type="PANTHER" id="PTHR23070">
    <property type="entry name" value="BCS1 AAA-TYPE ATPASE"/>
    <property type="match status" value="1"/>
</dbReference>
<dbReference type="InterPro" id="IPR050747">
    <property type="entry name" value="Mitochondrial_chaperone_BCS1"/>
</dbReference>
<proteinExistence type="inferred from homology"/>
<dbReference type="GO" id="GO:0005524">
    <property type="term" value="F:ATP binding"/>
    <property type="evidence" value="ECO:0007669"/>
    <property type="project" value="InterPro"/>
</dbReference>